<dbReference type="AlphaFoldDB" id="A0A2A6DXR1"/>
<dbReference type="PROSITE" id="PS51832">
    <property type="entry name" value="HD_GYP"/>
    <property type="match status" value="1"/>
</dbReference>
<protein>
    <recommendedName>
        <fullName evidence="1">HD-GYP domain-containing protein</fullName>
    </recommendedName>
</protein>
<accession>A0A2A6DXR1</accession>
<organism evidence="2 3">
    <name type="scientific">Candidatus Reconcilbacillus cellulovorans</name>
    <dbReference type="NCBI Taxonomy" id="1906605"/>
    <lineage>
        <taxon>Bacteria</taxon>
        <taxon>Bacillati</taxon>
        <taxon>Bacillota</taxon>
        <taxon>Bacilli</taxon>
        <taxon>Bacillales</taxon>
        <taxon>Paenibacillaceae</taxon>
        <taxon>Candidatus Reconcilbacillus</taxon>
    </lineage>
</organism>
<dbReference type="SMART" id="SM00471">
    <property type="entry name" value="HDc"/>
    <property type="match status" value="1"/>
</dbReference>
<dbReference type="CDD" id="cd00077">
    <property type="entry name" value="HDc"/>
    <property type="match status" value="1"/>
</dbReference>
<dbReference type="InterPro" id="IPR003607">
    <property type="entry name" value="HD/PDEase_dom"/>
</dbReference>
<evidence type="ECO:0000313" key="3">
    <source>
        <dbReference type="Proteomes" id="UP000243688"/>
    </source>
</evidence>
<dbReference type="PANTHER" id="PTHR43155:SF2">
    <property type="entry name" value="CYCLIC DI-GMP PHOSPHODIESTERASE PA4108"/>
    <property type="match status" value="1"/>
</dbReference>
<sequence length="390" mass="44066">MRLIPIHLCKPGMRLGRKIYSHDGKVLLAESTVLTKTMIRRLAALGISFIYVYDERTDDVELREWVDAEVRARAIAEIRRQFRRMMDEGGRKRHIGAFDKTFRSMLSALIDELASHPNAIMLLGDICTVDHYLYRHSLNVCLYAIGIGISLGWDRDRLMTFGLGALLHDIGKLMVPQDILLKPGKLTPEEFEAVKRHTEAGFDLLRGEPNIPMAVAYCALQHHERLDGSGYPRGLKADEIQELAQWIGLIDAYDAMTSMRPYRKMMLPHEALEVLYAGSGTLFDTKKIWHFRNQIAIYPIGMTVTLSTGETGVVVDLNAGLPDRPVVRIFRDAEGVELSQPYELDLSKKLNVVVTGVDEYDLLAERSEEAAGEEEDVEAFDVRLRVNAIN</sequence>
<evidence type="ECO:0000259" key="1">
    <source>
        <dbReference type="PROSITE" id="PS51832"/>
    </source>
</evidence>
<name>A0A2A6DXR1_9BACL</name>
<feature type="domain" description="HD-GYP" evidence="1">
    <location>
        <begin position="111"/>
        <end position="307"/>
    </location>
</feature>
<dbReference type="Pfam" id="PF13487">
    <property type="entry name" value="HD_5"/>
    <property type="match status" value="1"/>
</dbReference>
<comment type="caution">
    <text evidence="2">The sequence shown here is derived from an EMBL/GenBank/DDBJ whole genome shotgun (WGS) entry which is preliminary data.</text>
</comment>
<dbReference type="Proteomes" id="UP000243688">
    <property type="component" value="Unassembled WGS sequence"/>
</dbReference>
<proteinExistence type="predicted"/>
<dbReference type="Gene3D" id="1.10.3210.10">
    <property type="entry name" value="Hypothetical protein af1432"/>
    <property type="match status" value="1"/>
</dbReference>
<dbReference type="SUPFAM" id="SSF109604">
    <property type="entry name" value="HD-domain/PDEase-like"/>
    <property type="match status" value="1"/>
</dbReference>
<evidence type="ECO:0000313" key="2">
    <source>
        <dbReference type="EMBL" id="PDO09515.1"/>
    </source>
</evidence>
<dbReference type="EMBL" id="MOXJ01000036">
    <property type="protein sequence ID" value="PDO09515.1"/>
    <property type="molecule type" value="Genomic_DNA"/>
</dbReference>
<gene>
    <name evidence="2" type="ORF">BLM47_12165</name>
</gene>
<reference evidence="2 3" key="1">
    <citation type="submission" date="2016-12" db="EMBL/GenBank/DDBJ databases">
        <title>Candidatus Reconcilibacillus cellulovorans genome.</title>
        <authorList>
            <person name="Kolinko S."/>
            <person name="Wu Y.-W."/>
            <person name="Tachea F."/>
            <person name="Denzel E."/>
            <person name="Hiras J."/>
            <person name="Baecker N."/>
            <person name="Chan L.J."/>
            <person name="Eichorst S.A."/>
            <person name="Frey D."/>
            <person name="Adams P.D."/>
            <person name="Pray T."/>
            <person name="Tanjore D."/>
            <person name="Petzold C.J."/>
            <person name="Gladden J.M."/>
            <person name="Simmons B.A."/>
            <person name="Singer S.W."/>
        </authorList>
    </citation>
    <scope>NUCLEOTIDE SEQUENCE [LARGE SCALE GENOMIC DNA]</scope>
    <source>
        <strain evidence="2">JTherm</strain>
    </source>
</reference>
<dbReference type="PANTHER" id="PTHR43155">
    <property type="entry name" value="CYCLIC DI-GMP PHOSPHODIESTERASE PA4108-RELATED"/>
    <property type="match status" value="1"/>
</dbReference>
<dbReference type="InterPro" id="IPR037522">
    <property type="entry name" value="HD_GYP_dom"/>
</dbReference>